<dbReference type="InterPro" id="IPR036869">
    <property type="entry name" value="J_dom_sf"/>
</dbReference>
<dbReference type="PROSITE" id="PS50076">
    <property type="entry name" value="DNAJ_2"/>
    <property type="match status" value="1"/>
</dbReference>
<evidence type="ECO:0000313" key="2">
    <source>
        <dbReference type="EMBL" id="KAH0449295.1"/>
    </source>
</evidence>
<dbReference type="InterPro" id="IPR050817">
    <property type="entry name" value="DjlA_DnaK_co-chaperone"/>
</dbReference>
<dbReference type="Gene3D" id="1.10.287.110">
    <property type="entry name" value="DnaJ domain"/>
    <property type="match status" value="1"/>
</dbReference>
<reference evidence="2 3" key="1">
    <citation type="journal article" date="2021" name="Hortic Res">
        <title>Chromosome-scale assembly of the Dendrobium chrysotoxum genome enhances the understanding of orchid evolution.</title>
        <authorList>
            <person name="Zhang Y."/>
            <person name="Zhang G.Q."/>
            <person name="Zhang D."/>
            <person name="Liu X.D."/>
            <person name="Xu X.Y."/>
            <person name="Sun W.H."/>
            <person name="Yu X."/>
            <person name="Zhu X."/>
            <person name="Wang Z.W."/>
            <person name="Zhao X."/>
            <person name="Zhong W.Y."/>
            <person name="Chen H."/>
            <person name="Yin W.L."/>
            <person name="Huang T."/>
            <person name="Niu S.C."/>
            <person name="Liu Z.J."/>
        </authorList>
    </citation>
    <scope>NUCLEOTIDE SEQUENCE [LARGE SCALE GENOMIC DNA]</scope>
    <source>
        <strain evidence="2">Lindl</strain>
    </source>
</reference>
<dbReference type="EMBL" id="JAGFBR010000019">
    <property type="protein sequence ID" value="KAH0449295.1"/>
    <property type="molecule type" value="Genomic_DNA"/>
</dbReference>
<accession>A0AAV7FKC9</accession>
<dbReference type="InterPro" id="IPR001623">
    <property type="entry name" value="DnaJ_domain"/>
</dbReference>
<gene>
    <name evidence="2" type="ORF">IEQ34_023095</name>
</gene>
<sequence>MSISIGMAISPSWRKVKTGKKRCEGVLCAAAAAGTGNLMEEYRMLRIQPGASEKEVKKAFRRLALQYHPDVCKGSNCGVQFHRINEAYDIVISSLRASEEEEQELESWQNSNDWVCDEELKGMYDSSWDSWEEWMGWEGAAVY</sequence>
<dbReference type="PRINTS" id="PR00625">
    <property type="entry name" value="JDOMAIN"/>
</dbReference>
<protein>
    <recommendedName>
        <fullName evidence="1">J domain-containing protein</fullName>
    </recommendedName>
</protein>
<name>A0AAV7FKC9_DENCH</name>
<organism evidence="2 3">
    <name type="scientific">Dendrobium chrysotoxum</name>
    <name type="common">Orchid</name>
    <dbReference type="NCBI Taxonomy" id="161865"/>
    <lineage>
        <taxon>Eukaryota</taxon>
        <taxon>Viridiplantae</taxon>
        <taxon>Streptophyta</taxon>
        <taxon>Embryophyta</taxon>
        <taxon>Tracheophyta</taxon>
        <taxon>Spermatophyta</taxon>
        <taxon>Magnoliopsida</taxon>
        <taxon>Liliopsida</taxon>
        <taxon>Asparagales</taxon>
        <taxon>Orchidaceae</taxon>
        <taxon>Epidendroideae</taxon>
        <taxon>Malaxideae</taxon>
        <taxon>Dendrobiinae</taxon>
        <taxon>Dendrobium</taxon>
    </lineage>
</organism>
<dbReference type="SMART" id="SM00271">
    <property type="entry name" value="DnaJ"/>
    <property type="match status" value="1"/>
</dbReference>
<dbReference type="Proteomes" id="UP000775213">
    <property type="component" value="Unassembled WGS sequence"/>
</dbReference>
<keyword evidence="3" id="KW-1185">Reference proteome</keyword>
<dbReference type="GO" id="GO:0005783">
    <property type="term" value="C:endoplasmic reticulum"/>
    <property type="evidence" value="ECO:0007669"/>
    <property type="project" value="UniProtKB-ARBA"/>
</dbReference>
<dbReference type="Pfam" id="PF00226">
    <property type="entry name" value="DnaJ"/>
    <property type="match status" value="1"/>
</dbReference>
<proteinExistence type="predicted"/>
<evidence type="ECO:0000313" key="3">
    <source>
        <dbReference type="Proteomes" id="UP000775213"/>
    </source>
</evidence>
<dbReference type="AlphaFoldDB" id="A0AAV7FKC9"/>
<dbReference type="SUPFAM" id="SSF46565">
    <property type="entry name" value="Chaperone J-domain"/>
    <property type="match status" value="1"/>
</dbReference>
<comment type="caution">
    <text evidence="2">The sequence shown here is derived from an EMBL/GenBank/DDBJ whole genome shotgun (WGS) entry which is preliminary data.</text>
</comment>
<evidence type="ECO:0000259" key="1">
    <source>
        <dbReference type="PROSITE" id="PS50076"/>
    </source>
</evidence>
<feature type="domain" description="J" evidence="1">
    <location>
        <begin position="40"/>
        <end position="128"/>
    </location>
</feature>
<dbReference type="PANTHER" id="PTHR24074">
    <property type="entry name" value="CO-CHAPERONE PROTEIN DJLA"/>
    <property type="match status" value="1"/>
</dbReference>
<dbReference type="CDD" id="cd06257">
    <property type="entry name" value="DnaJ"/>
    <property type="match status" value="1"/>
</dbReference>